<dbReference type="AlphaFoldDB" id="A0A4W3IC24"/>
<reference evidence="1" key="5">
    <citation type="submission" date="2025-09" db="UniProtKB">
        <authorList>
            <consortium name="Ensembl"/>
        </authorList>
    </citation>
    <scope>IDENTIFICATION</scope>
</reference>
<dbReference type="Pfam" id="PF00560">
    <property type="entry name" value="LRR_1"/>
    <property type="match status" value="1"/>
</dbReference>
<dbReference type="PANTHER" id="PTHR46282">
    <property type="entry name" value="LEUCINE-RICH MELANOCYTE DIFFERENTIATION-ASSOCIATED PROTEIN"/>
    <property type="match status" value="1"/>
</dbReference>
<sequence>MQTSVSLFQVFIMMQIRRLSFAYQNLKEVPFIKIYQHAGSLEELDLSYNCLYENLSQLGDLWKLTTLILDGNNFSSHVKFPYMPNVTTLWINKNRITNLAIFIAEIARNFPQIRILSMMNNEAAPSYFNGGSLPEYIDYRHYVISQIPRLKVLDDTEVVARERARWRDYRMEFQRMGAERQKACPPIVGQAR</sequence>
<name>A0A4W3IC24_CALMI</name>
<dbReference type="PROSITE" id="PS51450">
    <property type="entry name" value="LRR"/>
    <property type="match status" value="1"/>
</dbReference>
<reference evidence="2" key="2">
    <citation type="journal article" date="2007" name="PLoS Biol.">
        <title>Survey sequencing and comparative analysis of the elephant shark (Callorhinchus milii) genome.</title>
        <authorList>
            <person name="Venkatesh B."/>
            <person name="Kirkness E.F."/>
            <person name="Loh Y.H."/>
            <person name="Halpern A.L."/>
            <person name="Lee A.P."/>
            <person name="Johnson J."/>
            <person name="Dandona N."/>
            <person name="Viswanathan L.D."/>
            <person name="Tay A."/>
            <person name="Venter J.C."/>
            <person name="Strausberg R.L."/>
            <person name="Brenner S."/>
        </authorList>
    </citation>
    <scope>NUCLEOTIDE SEQUENCE [LARGE SCALE GENOMIC DNA]</scope>
</reference>
<dbReference type="STRING" id="7868.ENSCMIP00000026277"/>
<dbReference type="InParanoid" id="A0A4W3IC24"/>
<dbReference type="Proteomes" id="UP000314986">
    <property type="component" value="Unassembled WGS sequence"/>
</dbReference>
<dbReference type="PANTHER" id="PTHR46282:SF1">
    <property type="entry name" value="LEUCINE-RICH REPEAT-CONTAINING PROTEIN 72-LIKE"/>
    <property type="match status" value="1"/>
</dbReference>
<dbReference type="InterPro" id="IPR032675">
    <property type="entry name" value="LRR_dom_sf"/>
</dbReference>
<reference evidence="2" key="3">
    <citation type="journal article" date="2014" name="Nature">
        <title>Elephant shark genome provides unique insights into gnathostome evolution.</title>
        <authorList>
            <consortium name="International Elephant Shark Genome Sequencing Consortium"/>
            <person name="Venkatesh B."/>
            <person name="Lee A.P."/>
            <person name="Ravi V."/>
            <person name="Maurya A.K."/>
            <person name="Lian M.M."/>
            <person name="Swann J.B."/>
            <person name="Ohta Y."/>
            <person name="Flajnik M.F."/>
            <person name="Sutoh Y."/>
            <person name="Kasahara M."/>
            <person name="Hoon S."/>
            <person name="Gangu V."/>
            <person name="Roy S.W."/>
            <person name="Irimia M."/>
            <person name="Korzh V."/>
            <person name="Kondrychyn I."/>
            <person name="Lim Z.W."/>
            <person name="Tay B.H."/>
            <person name="Tohari S."/>
            <person name="Kong K.W."/>
            <person name="Ho S."/>
            <person name="Lorente-Galdos B."/>
            <person name="Quilez J."/>
            <person name="Marques-Bonet T."/>
            <person name="Raney B.J."/>
            <person name="Ingham P.W."/>
            <person name="Tay A."/>
            <person name="Hillier L.W."/>
            <person name="Minx P."/>
            <person name="Boehm T."/>
            <person name="Wilson R.K."/>
            <person name="Brenner S."/>
            <person name="Warren W.C."/>
        </authorList>
    </citation>
    <scope>NUCLEOTIDE SEQUENCE [LARGE SCALE GENOMIC DNA]</scope>
</reference>
<evidence type="ECO:0000313" key="2">
    <source>
        <dbReference type="Proteomes" id="UP000314986"/>
    </source>
</evidence>
<dbReference type="Ensembl" id="ENSCMIT00000026705.1">
    <property type="protein sequence ID" value="ENSCMIP00000026277.1"/>
    <property type="gene ID" value="ENSCMIG00000011527.1"/>
</dbReference>
<dbReference type="InterPro" id="IPR001611">
    <property type="entry name" value="Leu-rich_rpt"/>
</dbReference>
<proteinExistence type="predicted"/>
<reference evidence="2" key="1">
    <citation type="journal article" date="2006" name="Science">
        <title>Ancient noncoding elements conserved in the human genome.</title>
        <authorList>
            <person name="Venkatesh B."/>
            <person name="Kirkness E.F."/>
            <person name="Loh Y.H."/>
            <person name="Halpern A.L."/>
            <person name="Lee A.P."/>
            <person name="Johnson J."/>
            <person name="Dandona N."/>
            <person name="Viswanathan L.D."/>
            <person name="Tay A."/>
            <person name="Venter J.C."/>
            <person name="Strausberg R.L."/>
            <person name="Brenner S."/>
        </authorList>
    </citation>
    <scope>NUCLEOTIDE SEQUENCE [LARGE SCALE GENOMIC DNA]</scope>
</reference>
<protein>
    <submittedName>
        <fullName evidence="1">Uncharacterized protein</fullName>
    </submittedName>
</protein>
<evidence type="ECO:0000313" key="1">
    <source>
        <dbReference type="Ensembl" id="ENSCMIP00000026277.1"/>
    </source>
</evidence>
<keyword evidence="2" id="KW-1185">Reference proteome</keyword>
<dbReference type="InterPro" id="IPR043313">
    <property type="entry name" value="LRMDA"/>
</dbReference>
<dbReference type="OMA" id="FYDYLQY"/>
<reference evidence="1" key="4">
    <citation type="submission" date="2025-08" db="UniProtKB">
        <authorList>
            <consortium name="Ensembl"/>
        </authorList>
    </citation>
    <scope>IDENTIFICATION</scope>
</reference>
<organism evidence="1 2">
    <name type="scientific">Callorhinchus milii</name>
    <name type="common">Ghost shark</name>
    <dbReference type="NCBI Taxonomy" id="7868"/>
    <lineage>
        <taxon>Eukaryota</taxon>
        <taxon>Metazoa</taxon>
        <taxon>Chordata</taxon>
        <taxon>Craniata</taxon>
        <taxon>Vertebrata</taxon>
        <taxon>Chondrichthyes</taxon>
        <taxon>Holocephali</taxon>
        <taxon>Chimaeriformes</taxon>
        <taxon>Callorhinchidae</taxon>
        <taxon>Callorhinchus</taxon>
    </lineage>
</organism>
<accession>A0A4W3IC24</accession>
<dbReference type="GeneTree" id="ENSGT00940000153289"/>
<dbReference type="SUPFAM" id="SSF52058">
    <property type="entry name" value="L domain-like"/>
    <property type="match status" value="1"/>
</dbReference>
<dbReference type="Gene3D" id="3.80.10.10">
    <property type="entry name" value="Ribonuclease Inhibitor"/>
    <property type="match status" value="1"/>
</dbReference>